<dbReference type="KEGG" id="afg:AFULGI_00000230"/>
<evidence type="ECO:0000256" key="1">
    <source>
        <dbReference type="SAM" id="Phobius"/>
    </source>
</evidence>
<keyword evidence="1" id="KW-1133">Transmembrane helix</keyword>
<feature type="transmembrane region" description="Helical" evidence="1">
    <location>
        <begin position="298"/>
        <end position="320"/>
    </location>
</feature>
<dbReference type="InterPro" id="IPR036259">
    <property type="entry name" value="MFS_trans_sf"/>
</dbReference>
<name>A0A075WCB4_ARCFL</name>
<dbReference type="RefSeq" id="WP_081868495.1">
    <property type="nucleotide sequence ID" value="NZ_CP006577.1"/>
</dbReference>
<feature type="domain" description="Major facilitator superfamily (MFS) profile" evidence="2">
    <location>
        <begin position="8"/>
        <end position="394"/>
    </location>
</feature>
<dbReference type="CDD" id="cd06174">
    <property type="entry name" value="MFS"/>
    <property type="match status" value="1"/>
</dbReference>
<feature type="transmembrane region" description="Helical" evidence="1">
    <location>
        <begin position="207"/>
        <end position="227"/>
    </location>
</feature>
<feature type="transmembrane region" description="Helical" evidence="1">
    <location>
        <begin position="76"/>
        <end position="94"/>
    </location>
</feature>
<keyword evidence="1" id="KW-0812">Transmembrane</keyword>
<feature type="transmembrane region" description="Helical" evidence="1">
    <location>
        <begin position="47"/>
        <end position="69"/>
    </location>
</feature>
<feature type="transmembrane region" description="Helical" evidence="1">
    <location>
        <begin position="7"/>
        <end position="27"/>
    </location>
</feature>
<sequence>MESYSGYRWVVLGLAWLLFGTLFLFWYDMGTLAPVLMETYGIDQTTYSLAFTLPWLIAGLLSFPAGMFADRVGVRTAATIGGVIAALGTFVRAYPGVETLLLSQAILGVGLGIVFVNLPKLINAWFPPHQVGLATGIYLTSMMIFLSTGMVIAPYFPSWEYANTLGGGVIFIATLIFAAFVKNAPPGVEIPKAPVIEGAKAALSNRAIWGAALGTFLAMSGMVPWQALFATAAYVELGIPIAVGGAIVSLITNPGWVGSFVFPALSAKTGKVRLYIIVLSILFSALMLAAWFSGDVNAMWVLVGLAGFVAAGVIPHWMAVPAYLPFVDSRMKPEYIGGATGVLNTFLCLGGFLSTPFIIAPIAASSGFTTAFTVAAIFFAAQGIFAVLIPEPPK</sequence>
<evidence type="ECO:0000313" key="4">
    <source>
        <dbReference type="Proteomes" id="UP000028501"/>
    </source>
</evidence>
<dbReference type="Gene3D" id="1.20.1250.20">
    <property type="entry name" value="MFS general substrate transporter like domains"/>
    <property type="match status" value="2"/>
</dbReference>
<dbReference type="InterPro" id="IPR020846">
    <property type="entry name" value="MFS_dom"/>
</dbReference>
<feature type="transmembrane region" description="Helical" evidence="1">
    <location>
        <begin position="274"/>
        <end position="292"/>
    </location>
</feature>
<protein>
    <submittedName>
        <fullName evidence="3">Nitrate/nitrite transporter</fullName>
    </submittedName>
</protein>
<dbReference type="AlphaFoldDB" id="A0A075WCB4"/>
<dbReference type="PANTHER" id="PTHR23527">
    <property type="entry name" value="BLL3282 PROTEIN"/>
    <property type="match status" value="1"/>
</dbReference>
<organism evidence="3 4">
    <name type="scientific">Archaeoglobus fulgidus DSM 8774</name>
    <dbReference type="NCBI Taxonomy" id="1344584"/>
    <lineage>
        <taxon>Archaea</taxon>
        <taxon>Methanobacteriati</taxon>
        <taxon>Methanobacteriota</taxon>
        <taxon>Archaeoglobi</taxon>
        <taxon>Archaeoglobales</taxon>
        <taxon>Archaeoglobaceae</taxon>
        <taxon>Archaeoglobus</taxon>
    </lineage>
</organism>
<feature type="transmembrane region" description="Helical" evidence="1">
    <location>
        <begin position="341"/>
        <end position="364"/>
    </location>
</feature>
<dbReference type="PROSITE" id="PS50850">
    <property type="entry name" value="MFS"/>
    <property type="match status" value="1"/>
</dbReference>
<accession>A0A075WCB4</accession>
<proteinExistence type="predicted"/>
<dbReference type="Proteomes" id="UP000028501">
    <property type="component" value="Chromosome"/>
</dbReference>
<feature type="transmembrane region" description="Helical" evidence="1">
    <location>
        <begin position="131"/>
        <end position="155"/>
    </location>
</feature>
<feature type="transmembrane region" description="Helical" evidence="1">
    <location>
        <begin position="239"/>
        <end position="262"/>
    </location>
</feature>
<dbReference type="HOGENOM" id="CLU_001265_5_1_2"/>
<evidence type="ECO:0000313" key="3">
    <source>
        <dbReference type="EMBL" id="AIG96869.1"/>
    </source>
</evidence>
<feature type="transmembrane region" description="Helical" evidence="1">
    <location>
        <begin position="161"/>
        <end position="181"/>
    </location>
</feature>
<dbReference type="Pfam" id="PF07690">
    <property type="entry name" value="MFS_1"/>
    <property type="match status" value="1"/>
</dbReference>
<evidence type="ECO:0000259" key="2">
    <source>
        <dbReference type="PROSITE" id="PS50850"/>
    </source>
</evidence>
<dbReference type="InterPro" id="IPR011701">
    <property type="entry name" value="MFS"/>
</dbReference>
<feature type="transmembrane region" description="Helical" evidence="1">
    <location>
        <begin position="370"/>
        <end position="389"/>
    </location>
</feature>
<dbReference type="InterPro" id="IPR052952">
    <property type="entry name" value="MFS-Transporter"/>
</dbReference>
<dbReference type="GO" id="GO:0022857">
    <property type="term" value="F:transmembrane transporter activity"/>
    <property type="evidence" value="ECO:0007669"/>
    <property type="project" value="InterPro"/>
</dbReference>
<gene>
    <name evidence="3" type="ORF">AFULGI_00000230</name>
</gene>
<dbReference type="EMBL" id="CP006577">
    <property type="protein sequence ID" value="AIG96869.1"/>
    <property type="molecule type" value="Genomic_DNA"/>
</dbReference>
<dbReference type="SUPFAM" id="SSF103473">
    <property type="entry name" value="MFS general substrate transporter"/>
    <property type="match status" value="1"/>
</dbReference>
<reference evidence="3 4" key="1">
    <citation type="submission" date="2013-07" db="EMBL/GenBank/DDBJ databases">
        <title>Genome of Archaeoglobus fulgidus.</title>
        <authorList>
            <person name="Fiebig A."/>
            <person name="Birkeland N.-K."/>
        </authorList>
    </citation>
    <scope>NUCLEOTIDE SEQUENCE [LARGE SCALE GENOMIC DNA]</scope>
    <source>
        <strain evidence="3 4">DSM 8774</strain>
    </source>
</reference>
<dbReference type="PANTHER" id="PTHR23527:SF1">
    <property type="entry name" value="BLL3282 PROTEIN"/>
    <property type="match status" value="1"/>
</dbReference>
<feature type="transmembrane region" description="Helical" evidence="1">
    <location>
        <begin position="100"/>
        <end position="119"/>
    </location>
</feature>
<keyword evidence="1" id="KW-0472">Membrane</keyword>
<dbReference type="GeneID" id="24793585"/>